<dbReference type="GO" id="GO:0043190">
    <property type="term" value="C:ATP-binding cassette (ABC) transporter complex"/>
    <property type="evidence" value="ECO:0007669"/>
    <property type="project" value="InterPro"/>
</dbReference>
<keyword evidence="4 5" id="KW-0732">Signal</keyword>
<feature type="chain" id="PRO_5034583850" evidence="5">
    <location>
        <begin position="35"/>
        <end position="564"/>
    </location>
</feature>
<comment type="similarity">
    <text evidence="2">Belongs to the bacterial solute-binding protein 5 family.</text>
</comment>
<protein>
    <submittedName>
        <fullName evidence="7">Peptide/nickel transport system substrate-binding protein</fullName>
    </submittedName>
</protein>
<dbReference type="AlphaFoldDB" id="A0A8G2CKI5"/>
<dbReference type="Proteomes" id="UP000186308">
    <property type="component" value="Unassembled WGS sequence"/>
</dbReference>
<evidence type="ECO:0000256" key="5">
    <source>
        <dbReference type="SAM" id="SignalP"/>
    </source>
</evidence>
<dbReference type="PIRSF" id="PIRSF002741">
    <property type="entry name" value="MppA"/>
    <property type="match status" value="1"/>
</dbReference>
<dbReference type="CDD" id="cd08513">
    <property type="entry name" value="PBP2_thermophilic_Hb8_like"/>
    <property type="match status" value="1"/>
</dbReference>
<dbReference type="GO" id="GO:0015833">
    <property type="term" value="P:peptide transport"/>
    <property type="evidence" value="ECO:0007669"/>
    <property type="project" value="TreeGrafter"/>
</dbReference>
<dbReference type="Gene3D" id="3.10.105.10">
    <property type="entry name" value="Dipeptide-binding Protein, Domain 3"/>
    <property type="match status" value="1"/>
</dbReference>
<feature type="domain" description="Solute-binding protein family 5" evidence="6">
    <location>
        <begin position="97"/>
        <end position="466"/>
    </location>
</feature>
<evidence type="ECO:0000256" key="2">
    <source>
        <dbReference type="ARBA" id="ARBA00005695"/>
    </source>
</evidence>
<dbReference type="Gene3D" id="3.90.76.10">
    <property type="entry name" value="Dipeptide-binding Protein, Domain 1"/>
    <property type="match status" value="1"/>
</dbReference>
<evidence type="ECO:0000256" key="3">
    <source>
        <dbReference type="ARBA" id="ARBA00022448"/>
    </source>
</evidence>
<dbReference type="InterPro" id="IPR039424">
    <property type="entry name" value="SBP_5"/>
</dbReference>
<dbReference type="InterPro" id="IPR030678">
    <property type="entry name" value="Peptide/Ni-bd"/>
</dbReference>
<dbReference type="RefSeq" id="WP_076454484.1">
    <property type="nucleotide sequence ID" value="NZ_FTNE01000009.1"/>
</dbReference>
<dbReference type="EMBL" id="FTNE01000009">
    <property type="protein sequence ID" value="SIQ77713.1"/>
    <property type="molecule type" value="Genomic_DNA"/>
</dbReference>
<gene>
    <name evidence="7" type="ORF">SAMN05421828_10962</name>
</gene>
<dbReference type="PANTHER" id="PTHR30290:SF9">
    <property type="entry name" value="OLIGOPEPTIDE-BINDING PROTEIN APPA"/>
    <property type="match status" value="1"/>
</dbReference>
<proteinExistence type="inferred from homology"/>
<dbReference type="SUPFAM" id="SSF53850">
    <property type="entry name" value="Periplasmic binding protein-like II"/>
    <property type="match status" value="1"/>
</dbReference>
<evidence type="ECO:0000313" key="7">
    <source>
        <dbReference type="EMBL" id="SIQ77713.1"/>
    </source>
</evidence>
<comment type="subcellular location">
    <subcellularLocation>
        <location evidence="1">Periplasm</location>
    </subcellularLocation>
</comment>
<dbReference type="GO" id="GO:0030288">
    <property type="term" value="C:outer membrane-bounded periplasmic space"/>
    <property type="evidence" value="ECO:0007669"/>
    <property type="project" value="UniProtKB-ARBA"/>
</dbReference>
<organism evidence="7 8">
    <name type="scientific">Acidiphilium rubrum</name>
    <dbReference type="NCBI Taxonomy" id="526"/>
    <lineage>
        <taxon>Bacteria</taxon>
        <taxon>Pseudomonadati</taxon>
        <taxon>Pseudomonadota</taxon>
        <taxon>Alphaproteobacteria</taxon>
        <taxon>Acetobacterales</taxon>
        <taxon>Acidocellaceae</taxon>
        <taxon>Acidiphilium</taxon>
    </lineage>
</organism>
<comment type="caution">
    <text evidence="7">The sequence shown here is derived from an EMBL/GenBank/DDBJ whole genome shotgun (WGS) entry which is preliminary data.</text>
</comment>
<dbReference type="OrthoDB" id="9803988at2"/>
<keyword evidence="8" id="KW-1185">Reference proteome</keyword>
<dbReference type="Pfam" id="PF00496">
    <property type="entry name" value="SBP_bac_5"/>
    <property type="match status" value="1"/>
</dbReference>
<keyword evidence="3" id="KW-0813">Transport</keyword>
<dbReference type="InterPro" id="IPR000914">
    <property type="entry name" value="SBP_5_dom"/>
</dbReference>
<accession>A0A8G2CKI5</accession>
<name>A0A8G2CKI5_ACIRU</name>
<evidence type="ECO:0000313" key="8">
    <source>
        <dbReference type="Proteomes" id="UP000186308"/>
    </source>
</evidence>
<sequence>MTAAHVQTGLNNRFTRLRRCLLAALLALPFPAIAAAPQTCGTVIVPPGVGLGTPPASVTSLNPLLIGSTYDGEAVSLLYEGLLFVNSKHEIDYSRSIASGIDVSADDTIFTVTMKPWAWSDGKPVTASDVKYTYDLIKKLGPTYPDYGAGGIPGTVKSFTLLSPNQFQIVTTHPVNPIWFELVGLAQLTPYPQHVWGKYSINQMWRRQSDPAFFKVVDGPFRLVSFELGRHIIFGPNPTYQGHQPRIRRFIMTFLHSAGSEIEGMRTGSIDMSNLPFSLWKAGHELKNVRIVRTAPNFGFDYMQLNYKNPKVSFFRDVKVRQAIADSIDEKAKIKLLFHNTTRVQHGPVPVDPPTFLSPTAKAGQYPVGFDPAKARKLLDQAGWKMGPDGIREKDGRRLSFTYLASSGGTTSLLRSEMTQQTLRAIGIEMKIRQVTFNQLLALSNRPLAWEAMGFGWSLGSYPSDGAQLRTGGSYNQAGYSDKKMDRLLDAVTTTPGMGALYKYQDYAAEQQPEIFEEEPGVVVLANPHLRGVRKFLSGGAWAANYLYFDKQSCTAQLADATTP</sequence>
<reference evidence="7 8" key="1">
    <citation type="submission" date="2017-01" db="EMBL/GenBank/DDBJ databases">
        <authorList>
            <person name="Varghese N."/>
            <person name="Submissions S."/>
        </authorList>
    </citation>
    <scope>NUCLEOTIDE SEQUENCE [LARGE SCALE GENOMIC DNA]</scope>
    <source>
        <strain evidence="7 8">ATCC 35905</strain>
    </source>
</reference>
<evidence type="ECO:0000259" key="6">
    <source>
        <dbReference type="Pfam" id="PF00496"/>
    </source>
</evidence>
<dbReference type="GO" id="GO:1904680">
    <property type="term" value="F:peptide transmembrane transporter activity"/>
    <property type="evidence" value="ECO:0007669"/>
    <property type="project" value="TreeGrafter"/>
</dbReference>
<feature type="signal peptide" evidence="5">
    <location>
        <begin position="1"/>
        <end position="34"/>
    </location>
</feature>
<dbReference type="Gene3D" id="3.40.190.10">
    <property type="entry name" value="Periplasmic binding protein-like II"/>
    <property type="match status" value="1"/>
</dbReference>
<dbReference type="PANTHER" id="PTHR30290">
    <property type="entry name" value="PERIPLASMIC BINDING COMPONENT OF ABC TRANSPORTER"/>
    <property type="match status" value="1"/>
</dbReference>
<evidence type="ECO:0000256" key="4">
    <source>
        <dbReference type="ARBA" id="ARBA00022729"/>
    </source>
</evidence>
<evidence type="ECO:0000256" key="1">
    <source>
        <dbReference type="ARBA" id="ARBA00004418"/>
    </source>
</evidence>